<dbReference type="SMART" id="SM00382">
    <property type="entry name" value="AAA"/>
    <property type="match status" value="2"/>
</dbReference>
<dbReference type="FunFam" id="3.40.50.300:FF:000663">
    <property type="entry name" value="von Willebrand factor A domain containing 8"/>
    <property type="match status" value="1"/>
</dbReference>
<comment type="caution">
    <text evidence="3">The sequence shown here is derived from an EMBL/GenBank/DDBJ whole genome shotgun (WGS) entry which is preliminary data.</text>
</comment>
<evidence type="ECO:0000313" key="4">
    <source>
        <dbReference type="Proteomes" id="UP000708208"/>
    </source>
</evidence>
<keyword evidence="4" id="KW-1185">Reference proteome</keyword>
<dbReference type="InterPro" id="IPR039891">
    <property type="entry name" value="VWA8"/>
</dbReference>
<accession>A0A8J2K9U1</accession>
<protein>
    <recommendedName>
        <fullName evidence="2">VWFA domain-containing protein</fullName>
    </recommendedName>
</protein>
<dbReference type="GO" id="GO:0005737">
    <property type="term" value="C:cytoplasm"/>
    <property type="evidence" value="ECO:0007669"/>
    <property type="project" value="TreeGrafter"/>
</dbReference>
<evidence type="ECO:0000259" key="2">
    <source>
        <dbReference type="PROSITE" id="PS50234"/>
    </source>
</evidence>
<evidence type="ECO:0000256" key="1">
    <source>
        <dbReference type="SAM" id="MobiDB-lite"/>
    </source>
</evidence>
<reference evidence="3" key="1">
    <citation type="submission" date="2021-06" db="EMBL/GenBank/DDBJ databases">
        <authorList>
            <person name="Hodson N. C."/>
            <person name="Mongue J. A."/>
            <person name="Jaron S. K."/>
        </authorList>
    </citation>
    <scope>NUCLEOTIDE SEQUENCE</scope>
</reference>
<feature type="region of interest" description="Disordered" evidence="1">
    <location>
        <begin position="905"/>
        <end position="924"/>
    </location>
</feature>
<dbReference type="InterPro" id="IPR011704">
    <property type="entry name" value="ATPase_dyneun-rel_AAA"/>
</dbReference>
<dbReference type="SMART" id="SM00327">
    <property type="entry name" value="VWA"/>
    <property type="match status" value="1"/>
</dbReference>
<evidence type="ECO:0000313" key="3">
    <source>
        <dbReference type="EMBL" id="CAG7731784.1"/>
    </source>
</evidence>
<name>A0A8J2K9U1_9HEXA</name>
<dbReference type="GO" id="GO:0005524">
    <property type="term" value="F:ATP binding"/>
    <property type="evidence" value="ECO:0007669"/>
    <property type="project" value="InterPro"/>
</dbReference>
<dbReference type="Proteomes" id="UP000708208">
    <property type="component" value="Unassembled WGS sequence"/>
</dbReference>
<sequence length="1116" mass="125132">MLQELAPGVPLAELEKLNTIAYAILWSSDPDFRQVETNPWSISLPYFPLDSLLGGAKLLEKNVDLYSSLVRMYPYRLILNKKEGGEIKAMEDILTKSGFSLKRSAPQRSLQSSVTSSYVPVPSMETVVGEMSESHTVNRDICVIGPKGSGKSTVVRRFAELVGGNVEPIVLFKDMTARELVQQRTTNTEGDTIWTNSPLVDAAIHGKLAVLDGIDQVHSSTLSVIFRLVHDREMQLFNGTRLLRADRYDALKEISEDMTGLMRIHPEFYVVATASVPEGKNKWLTPELLNLFFYHELPRISQEEEIAITSSFCKNVPPVMEKIIAAARHLRESDESSKKSLAASLSTRQIIRIAKRLEKFGGSPFQEVSRACLSRFLPHLNREELESVLKKYGIKQEKFEDPKSASVKAEGGIVRIGNTSAPIWPDSEFKSKVPHVLFYDIQQHILALEQLLRDYILGDHLLLVGNQGVGKNKLVDQLLYLLNRPREYIQLHRDTTVQALTVQQKVVDGVVSFEDSPLVRAAREGHVIVIDEADKAPTHVTCILKTLAESGEMVLSDGRRIVPQGYVSGANTEENKLIKLHPEFRMFVLANRPGFPFLGNDFYSVLGDLFSVHAIDNPSYESEFDLLKRYAPSIDEDYLRRIAKAFGDLRKLADEGTISYPYSTREAVNIVKHIQKYPDDTLAEAVDNVFDFDVYNSELRQTVKNTLLKYKLEPSQGILLRNRKGGLSVNVTSLSDLLKTQDGKPALQDSNKKFKSDEFTDPKFGKVDATGAPHVGGNTWAGGSGGRGTAGLGGAGGPHRLDSGNPVFQVSDEVKQNVPPEVLKMAREMAKKAYEEKLKEIKMSKYDGQIYEEYLAPIRPQIQALRVILQSLQAKAKERKWVKHQTSGELDDSKIIEGIVGEKNVYKNRQDEEPEPGDPQQKPKRLKLIVDVSGSMYRFNGYDNRLTRMLECALLVMESFNSFEDTIQYEIIGHSGEDYKVDLTKFKEPPKNEKERIDVLRMMHLHSQFCASGDNTLEATHDAITTFADEMENCDEAFVIVLSDANLERYGINPLEFAKILNLNSDVKSFAVFIGSLGDQANRLTEKMPPGKAFVCLETAKLPQILQRIFAESVLT</sequence>
<dbReference type="AlphaFoldDB" id="A0A8J2K9U1"/>
<dbReference type="OrthoDB" id="5186at2759"/>
<proteinExistence type="predicted"/>
<dbReference type="InterPro" id="IPR003593">
    <property type="entry name" value="AAA+_ATPase"/>
</dbReference>
<dbReference type="InterPro" id="IPR002035">
    <property type="entry name" value="VWF_A"/>
</dbReference>
<dbReference type="Pfam" id="PF07728">
    <property type="entry name" value="AAA_5"/>
    <property type="match status" value="2"/>
</dbReference>
<dbReference type="EMBL" id="CAJVCH010219764">
    <property type="protein sequence ID" value="CAG7731784.1"/>
    <property type="molecule type" value="Genomic_DNA"/>
</dbReference>
<dbReference type="PANTHER" id="PTHR21610">
    <property type="entry name" value="VON WILLEBRAND FACTOR A DOMAIN-CONTAINING PROTEIN 8"/>
    <property type="match status" value="1"/>
</dbReference>
<feature type="domain" description="VWFA" evidence="2">
    <location>
        <begin position="925"/>
        <end position="1109"/>
    </location>
</feature>
<dbReference type="GO" id="GO:0016887">
    <property type="term" value="F:ATP hydrolysis activity"/>
    <property type="evidence" value="ECO:0007669"/>
    <property type="project" value="InterPro"/>
</dbReference>
<organism evidence="3 4">
    <name type="scientific">Allacma fusca</name>
    <dbReference type="NCBI Taxonomy" id="39272"/>
    <lineage>
        <taxon>Eukaryota</taxon>
        <taxon>Metazoa</taxon>
        <taxon>Ecdysozoa</taxon>
        <taxon>Arthropoda</taxon>
        <taxon>Hexapoda</taxon>
        <taxon>Collembola</taxon>
        <taxon>Symphypleona</taxon>
        <taxon>Sminthuridae</taxon>
        <taxon>Allacma</taxon>
    </lineage>
</organism>
<gene>
    <name evidence="3" type="ORF">AFUS01_LOCUS20355</name>
</gene>
<dbReference type="PANTHER" id="PTHR21610:SF9">
    <property type="entry name" value="VON WILLEBRAND FACTOR A DOMAIN-CONTAINING PROTEIN 8"/>
    <property type="match status" value="1"/>
</dbReference>
<dbReference type="PROSITE" id="PS50234">
    <property type="entry name" value="VWFA"/>
    <property type="match status" value="1"/>
</dbReference>